<accession>A0AAQ4EUJ0</accession>
<comment type="caution">
    <text evidence="1">The sequence shown here is derived from an EMBL/GenBank/DDBJ whole genome shotgun (WGS) entry which is preliminary data.</text>
</comment>
<dbReference type="SUPFAM" id="SSF54928">
    <property type="entry name" value="RNA-binding domain, RBD"/>
    <property type="match status" value="1"/>
</dbReference>
<evidence type="ECO:0000313" key="1">
    <source>
        <dbReference type="EMBL" id="KAK8778456.1"/>
    </source>
</evidence>
<dbReference type="InterPro" id="IPR012677">
    <property type="entry name" value="Nucleotide-bd_a/b_plait_sf"/>
</dbReference>
<proteinExistence type="predicted"/>
<sequence length="83" mass="9665">MRTEESLKFHCATGSWFELDDAHNTWAYVSNLPDGIDEEEFLELMSKCGLLKKDEKGHYKIELYRTREGELKGDALCFYIKVA</sequence>
<dbReference type="Gene3D" id="3.30.70.330">
    <property type="match status" value="1"/>
</dbReference>
<dbReference type="EMBL" id="JARKHS020010744">
    <property type="protein sequence ID" value="KAK8778456.1"/>
    <property type="molecule type" value="Genomic_DNA"/>
</dbReference>
<dbReference type="InterPro" id="IPR034393">
    <property type="entry name" value="TatSF1-like"/>
</dbReference>
<protein>
    <submittedName>
        <fullName evidence="1">Uncharacterized protein</fullName>
    </submittedName>
</protein>
<organism evidence="1 2">
    <name type="scientific">Amblyomma americanum</name>
    <name type="common">Lone star tick</name>
    <dbReference type="NCBI Taxonomy" id="6943"/>
    <lineage>
        <taxon>Eukaryota</taxon>
        <taxon>Metazoa</taxon>
        <taxon>Ecdysozoa</taxon>
        <taxon>Arthropoda</taxon>
        <taxon>Chelicerata</taxon>
        <taxon>Arachnida</taxon>
        <taxon>Acari</taxon>
        <taxon>Parasitiformes</taxon>
        <taxon>Ixodida</taxon>
        <taxon>Ixodoidea</taxon>
        <taxon>Ixodidae</taxon>
        <taxon>Amblyomminae</taxon>
        <taxon>Amblyomma</taxon>
    </lineage>
</organism>
<dbReference type="InterPro" id="IPR035979">
    <property type="entry name" value="RBD_domain_sf"/>
</dbReference>
<gene>
    <name evidence="1" type="ORF">V5799_020203</name>
</gene>
<dbReference type="AlphaFoldDB" id="A0AAQ4EUJ0"/>
<evidence type="ECO:0000313" key="2">
    <source>
        <dbReference type="Proteomes" id="UP001321473"/>
    </source>
</evidence>
<keyword evidence="2" id="KW-1185">Reference proteome</keyword>
<dbReference type="PANTHER" id="PTHR15608">
    <property type="entry name" value="SPLICING FACTOR U2AF-ASSOCIATED PROTEIN 2"/>
    <property type="match status" value="1"/>
</dbReference>
<dbReference type="GO" id="GO:0005686">
    <property type="term" value="C:U2 snRNP"/>
    <property type="evidence" value="ECO:0007669"/>
    <property type="project" value="TreeGrafter"/>
</dbReference>
<dbReference type="GO" id="GO:0003723">
    <property type="term" value="F:RNA binding"/>
    <property type="evidence" value="ECO:0007669"/>
    <property type="project" value="TreeGrafter"/>
</dbReference>
<dbReference type="PANTHER" id="PTHR15608:SF0">
    <property type="entry name" value="HIV TAT-SPECIFIC FACTOR 1"/>
    <property type="match status" value="1"/>
</dbReference>
<dbReference type="Proteomes" id="UP001321473">
    <property type="component" value="Unassembled WGS sequence"/>
</dbReference>
<reference evidence="1 2" key="1">
    <citation type="journal article" date="2023" name="Arcadia Sci">
        <title>De novo assembly of a long-read Amblyomma americanum tick genome.</title>
        <authorList>
            <person name="Chou S."/>
            <person name="Poskanzer K.E."/>
            <person name="Rollins M."/>
            <person name="Thuy-Boun P.S."/>
        </authorList>
    </citation>
    <scope>NUCLEOTIDE SEQUENCE [LARGE SCALE GENOMIC DNA]</scope>
    <source>
        <strain evidence="1">F_SG_1</strain>
        <tissue evidence="1">Salivary glands</tissue>
    </source>
</reference>
<name>A0AAQ4EUJ0_AMBAM</name>
<dbReference type="GO" id="GO:0005684">
    <property type="term" value="C:U2-type spliceosomal complex"/>
    <property type="evidence" value="ECO:0007669"/>
    <property type="project" value="TreeGrafter"/>
</dbReference>